<gene>
    <name evidence="1" type="ORF">ACFPOF_07410</name>
</gene>
<name>A0ABW0HPS7_9BACL</name>
<accession>A0ABW0HPS7</accession>
<sequence length="142" mass="16135">MEWNYYNTFIEVAADCPAERGTVPPGKKNGKTKPEIEFEMLYDQPYVYTQEDVLFETHLRHKGIPADELAAQREELRAAFCGKSQACMRASMLPKKYGWGLHFNDEGRVALIAKESPEYDAYVSGTKDGVHVVKAMRNSRAK</sequence>
<proteinExistence type="predicted"/>
<keyword evidence="2" id="KW-1185">Reference proteome</keyword>
<comment type="caution">
    <text evidence="1">The sequence shown here is derived from an EMBL/GenBank/DDBJ whole genome shotgun (WGS) entry which is preliminary data.</text>
</comment>
<dbReference type="Proteomes" id="UP001596113">
    <property type="component" value="Unassembled WGS sequence"/>
</dbReference>
<evidence type="ECO:0000313" key="2">
    <source>
        <dbReference type="Proteomes" id="UP001596113"/>
    </source>
</evidence>
<organism evidence="1 2">
    <name type="scientific">Cohnella soli</name>
    <dbReference type="NCBI Taxonomy" id="425005"/>
    <lineage>
        <taxon>Bacteria</taxon>
        <taxon>Bacillati</taxon>
        <taxon>Bacillota</taxon>
        <taxon>Bacilli</taxon>
        <taxon>Bacillales</taxon>
        <taxon>Paenibacillaceae</taxon>
        <taxon>Cohnella</taxon>
    </lineage>
</organism>
<dbReference type="Pfam" id="PF19654">
    <property type="entry name" value="DUF6157"/>
    <property type="match status" value="1"/>
</dbReference>
<dbReference type="InterPro" id="IPR046155">
    <property type="entry name" value="DUF6157"/>
</dbReference>
<dbReference type="EMBL" id="JBHSMI010000013">
    <property type="protein sequence ID" value="MFC5402563.1"/>
    <property type="molecule type" value="Genomic_DNA"/>
</dbReference>
<reference evidence="2" key="1">
    <citation type="journal article" date="2019" name="Int. J. Syst. Evol. Microbiol.">
        <title>The Global Catalogue of Microorganisms (GCM) 10K type strain sequencing project: providing services to taxonomists for standard genome sequencing and annotation.</title>
        <authorList>
            <consortium name="The Broad Institute Genomics Platform"/>
            <consortium name="The Broad Institute Genome Sequencing Center for Infectious Disease"/>
            <person name="Wu L."/>
            <person name="Ma J."/>
        </authorList>
    </citation>
    <scope>NUCLEOTIDE SEQUENCE [LARGE SCALE GENOMIC DNA]</scope>
    <source>
        <strain evidence="2">CGMCC 1.18575</strain>
    </source>
</reference>
<evidence type="ECO:0000313" key="1">
    <source>
        <dbReference type="EMBL" id="MFC5402563.1"/>
    </source>
</evidence>
<dbReference type="RefSeq" id="WP_378131122.1">
    <property type="nucleotide sequence ID" value="NZ_JBHSMI010000013.1"/>
</dbReference>
<protein>
    <submittedName>
        <fullName evidence="1">DUF6157 family protein</fullName>
    </submittedName>
</protein>